<feature type="transmembrane region" description="Helical" evidence="1">
    <location>
        <begin position="135"/>
        <end position="155"/>
    </location>
</feature>
<gene>
    <name evidence="3" type="ORF">I2I05_00375</name>
</gene>
<feature type="transmembrane region" description="Helical" evidence="1">
    <location>
        <begin position="377"/>
        <end position="397"/>
    </location>
</feature>
<keyword evidence="1" id="KW-1133">Transmembrane helix</keyword>
<name>A0ABS0IBU9_9BACT</name>
<feature type="transmembrane region" description="Helical" evidence="1">
    <location>
        <begin position="108"/>
        <end position="129"/>
    </location>
</feature>
<keyword evidence="1" id="KW-0472">Membrane</keyword>
<organism evidence="3 4">
    <name type="scientific">Hymenobacter jeongseonensis</name>
    <dbReference type="NCBI Taxonomy" id="2791027"/>
    <lineage>
        <taxon>Bacteria</taxon>
        <taxon>Pseudomonadati</taxon>
        <taxon>Bacteroidota</taxon>
        <taxon>Cytophagia</taxon>
        <taxon>Cytophagales</taxon>
        <taxon>Hymenobacteraceae</taxon>
        <taxon>Hymenobacter</taxon>
    </lineage>
</organism>
<dbReference type="Pfam" id="PF13231">
    <property type="entry name" value="PMT_2"/>
    <property type="match status" value="1"/>
</dbReference>
<feature type="transmembrane region" description="Helical" evidence="1">
    <location>
        <begin position="349"/>
        <end position="371"/>
    </location>
</feature>
<dbReference type="Proteomes" id="UP000597617">
    <property type="component" value="Unassembled WGS sequence"/>
</dbReference>
<accession>A0ABS0IBU9</accession>
<evidence type="ECO:0000313" key="3">
    <source>
        <dbReference type="EMBL" id="MBF9235839.1"/>
    </source>
</evidence>
<feature type="transmembrane region" description="Helical" evidence="1">
    <location>
        <begin position="191"/>
        <end position="221"/>
    </location>
</feature>
<dbReference type="InterPro" id="IPR038731">
    <property type="entry name" value="RgtA/B/C-like"/>
</dbReference>
<evidence type="ECO:0000256" key="1">
    <source>
        <dbReference type="SAM" id="Phobius"/>
    </source>
</evidence>
<proteinExistence type="predicted"/>
<dbReference type="RefSeq" id="WP_196280240.1">
    <property type="nucleotide sequence ID" value="NZ_JADQDQ010000001.1"/>
</dbReference>
<feature type="transmembrane region" description="Helical" evidence="1">
    <location>
        <begin position="319"/>
        <end position="337"/>
    </location>
</feature>
<feature type="transmembrane region" description="Helical" evidence="1">
    <location>
        <begin position="233"/>
        <end position="251"/>
    </location>
</feature>
<comment type="caution">
    <text evidence="3">The sequence shown here is derived from an EMBL/GenBank/DDBJ whole genome shotgun (WGS) entry which is preliminary data.</text>
</comment>
<dbReference type="EMBL" id="JADQDQ010000001">
    <property type="protein sequence ID" value="MBF9235839.1"/>
    <property type="molecule type" value="Genomic_DNA"/>
</dbReference>
<protein>
    <submittedName>
        <fullName evidence="3">Glycosyltransferase family 39 protein</fullName>
    </submittedName>
</protein>
<keyword evidence="4" id="KW-1185">Reference proteome</keyword>
<feature type="transmembrane region" description="Helical" evidence="1">
    <location>
        <begin position="20"/>
        <end position="38"/>
    </location>
</feature>
<feature type="domain" description="Glycosyltransferase RgtA/B/C/D-like" evidence="2">
    <location>
        <begin position="87"/>
        <end position="219"/>
    </location>
</feature>
<reference evidence="3 4" key="1">
    <citation type="submission" date="2020-11" db="EMBL/GenBank/DDBJ databases">
        <authorList>
            <person name="Kim M.K."/>
        </authorList>
    </citation>
    <scope>NUCLEOTIDE SEQUENCE [LARGE SCALE GENOMIC DNA]</scope>
    <source>
        <strain evidence="3 4">BT683</strain>
    </source>
</reference>
<evidence type="ECO:0000259" key="2">
    <source>
        <dbReference type="Pfam" id="PF13231"/>
    </source>
</evidence>
<evidence type="ECO:0000313" key="4">
    <source>
        <dbReference type="Proteomes" id="UP000597617"/>
    </source>
</evidence>
<keyword evidence="1" id="KW-0812">Transmembrane</keyword>
<sequence>MRSFLSDTLMRPLRSRPYHVAAALLFVVVAAVYYLPYLHALPTGIHTWAQSDRLSLALNFYDYGLPFLTPRTSSLVSIGGVTGVEFPIQAYLAALGGVVFGRNSIVPLFRLLDVAMTVTGFFYLFRLVFERTNHFVAGLVPGAFLLASPFYAFYAGSFLPDPFSLSLSFIGYYYWFRFFENRQFPDLRLALLVLTLAGLVKTTTALHLGAVVGITLLWAFLEPALLLPRHRRHFLLWAGVGFGAIVAFFLHNQYLNNTYRSWQFLSSINPILDPETQHDIVQSVRTNWLAEYATTTQYRTLAVCGGLLLVFLRPNLRRYLPLTLLLLASVVIAYLFVQLMGSSLGVHDYYLICSFIPPAVLLLVLALLNVGKYTGPVRYATSVGLAALVLFLGATGYKRLNRRMSDDYPPFSQYYTHLWMRGGAEQLQRAGVPQTATILVINEAVNTGQVYFDRRGVAWQPGEMGEITAEECLNRMAADSLDYLVMPPAVYAQLAPQHAAFAAGFEQVGREPGVVLRRRDRRRPW</sequence>